<sequence length="137" mass="15663">MRTLKKSVLASRVSHLDWTNALYSFLLAYWATTHGSTGKSPFELLFGRPMKNLLPTLTPRTTLHTPKLDKMILKEKRTTGNTLTPEDTRVTTSCVLDNKFSSCYDPHPYIALRSQHPETEYQFVVTQVSSKMRAPFK</sequence>
<organism evidence="1">
    <name type="scientific">Rhipicephalus appendiculatus</name>
    <name type="common">Brown ear tick</name>
    <dbReference type="NCBI Taxonomy" id="34631"/>
    <lineage>
        <taxon>Eukaryota</taxon>
        <taxon>Metazoa</taxon>
        <taxon>Ecdysozoa</taxon>
        <taxon>Arthropoda</taxon>
        <taxon>Chelicerata</taxon>
        <taxon>Arachnida</taxon>
        <taxon>Acari</taxon>
        <taxon>Parasitiformes</taxon>
        <taxon>Ixodida</taxon>
        <taxon>Ixodoidea</taxon>
        <taxon>Ixodidae</taxon>
        <taxon>Rhipicephalinae</taxon>
        <taxon>Rhipicephalus</taxon>
        <taxon>Rhipicephalus</taxon>
    </lineage>
</organism>
<reference evidence="1" key="1">
    <citation type="journal article" date="2016" name="Ticks Tick Borne Dis.">
        <title>De novo assembly and annotation of the salivary gland transcriptome of Rhipicephalus appendiculatus male and female ticks during blood feeding.</title>
        <authorList>
            <person name="de Castro M.H."/>
            <person name="de Klerk D."/>
            <person name="Pienaar R."/>
            <person name="Latif A.A."/>
            <person name="Rees D.J."/>
            <person name="Mans B.J."/>
        </authorList>
    </citation>
    <scope>NUCLEOTIDE SEQUENCE</scope>
    <source>
        <tissue evidence="1">Salivary glands</tissue>
    </source>
</reference>
<dbReference type="InterPro" id="IPR036397">
    <property type="entry name" value="RNaseH_sf"/>
</dbReference>
<evidence type="ECO:0000313" key="1">
    <source>
        <dbReference type="EMBL" id="JAP75886.1"/>
    </source>
</evidence>
<name>A0A131YCS6_RHIAP</name>
<dbReference type="EMBL" id="GEDV01012671">
    <property type="protein sequence ID" value="JAP75886.1"/>
    <property type="molecule type" value="Transcribed_RNA"/>
</dbReference>
<accession>A0A131YCS6</accession>
<evidence type="ECO:0008006" key="2">
    <source>
        <dbReference type="Google" id="ProtNLM"/>
    </source>
</evidence>
<dbReference type="AlphaFoldDB" id="A0A131YCS6"/>
<protein>
    <recommendedName>
        <fullName evidence="2">Tick transposon</fullName>
    </recommendedName>
</protein>
<dbReference type="Gene3D" id="3.30.420.10">
    <property type="entry name" value="Ribonuclease H-like superfamily/Ribonuclease H"/>
    <property type="match status" value="1"/>
</dbReference>
<dbReference type="GO" id="GO:0003676">
    <property type="term" value="F:nucleic acid binding"/>
    <property type="evidence" value="ECO:0007669"/>
    <property type="project" value="InterPro"/>
</dbReference>
<proteinExistence type="predicted"/>